<dbReference type="SUPFAM" id="SSF52151">
    <property type="entry name" value="FabD/lysophospholipase-like"/>
    <property type="match status" value="1"/>
</dbReference>
<comment type="caution">
    <text evidence="1">The sequence shown here is derived from an EMBL/GenBank/DDBJ whole genome shotgun (WGS) entry which is preliminary data.</text>
</comment>
<gene>
    <name evidence="1" type="ORF">DVJ77_12445</name>
</gene>
<evidence type="ECO:0008006" key="3">
    <source>
        <dbReference type="Google" id="ProtNLM"/>
    </source>
</evidence>
<dbReference type="EMBL" id="QQAH01000011">
    <property type="protein sequence ID" value="RDD81134.1"/>
    <property type="molecule type" value="Genomic_DNA"/>
</dbReference>
<evidence type="ECO:0000313" key="2">
    <source>
        <dbReference type="Proteomes" id="UP000253782"/>
    </source>
</evidence>
<dbReference type="Proteomes" id="UP000253782">
    <property type="component" value="Unassembled WGS sequence"/>
</dbReference>
<protein>
    <recommendedName>
        <fullName evidence="3">PNPLA domain-containing protein</fullName>
    </recommendedName>
</protein>
<dbReference type="Gene3D" id="3.40.1090.10">
    <property type="entry name" value="Cytosolic phospholipase A2 catalytic domain"/>
    <property type="match status" value="1"/>
</dbReference>
<evidence type="ECO:0000313" key="1">
    <source>
        <dbReference type="EMBL" id="RDD81134.1"/>
    </source>
</evidence>
<dbReference type="InterPro" id="IPR016035">
    <property type="entry name" value="Acyl_Trfase/lysoPLipase"/>
</dbReference>
<organism evidence="1 2">
    <name type="scientific">Dyella tabacisoli</name>
    <dbReference type="NCBI Taxonomy" id="2282381"/>
    <lineage>
        <taxon>Bacteria</taxon>
        <taxon>Pseudomonadati</taxon>
        <taxon>Pseudomonadota</taxon>
        <taxon>Gammaproteobacteria</taxon>
        <taxon>Lysobacterales</taxon>
        <taxon>Rhodanobacteraceae</taxon>
        <taxon>Dyella</taxon>
    </lineage>
</organism>
<dbReference type="AlphaFoldDB" id="A0A369UK46"/>
<name>A0A369UK46_9GAMM</name>
<reference evidence="1 2" key="1">
    <citation type="submission" date="2018-07" db="EMBL/GenBank/DDBJ databases">
        <title>Dyella tabacisoli L4-6T, whole genome shotgun sequence.</title>
        <authorList>
            <person name="Zhou X.-K."/>
            <person name="Li W.-J."/>
            <person name="Duan Y.-Q."/>
        </authorList>
    </citation>
    <scope>NUCLEOTIDE SEQUENCE [LARGE SCALE GENOMIC DNA]</scope>
    <source>
        <strain evidence="1 2">L4-6</strain>
    </source>
</reference>
<keyword evidence="2" id="KW-1185">Reference proteome</keyword>
<sequence>MADALWLGFIHWGELMNQDDTQAAALQAQAYPIAQPPKGPYPEQSIPRYNAAKGMWAACFSGGGPRAFAASLGQMRGLQAAGVVPLLGAISCVSGGSWFGGLFSYAPSSYSDQQLLGPVVAPGDLTVAMLDQLPSGYLGSALGHLSNEELAAWLALYLLEYKWGTIPFDKIWGRLLNATLLSPFGLGDLNTSLTLNQQTLAAIEARNPSLNANFFTLRKDRPFFIAGATLVYPQNTLSPQGDFVRSYPARDHALLRTQPRLEPGDLPGQTYRPFEYTPGYSGTPQLFAGAGVNGVDIGNGYVENFAFDTPTPRGVNSSDIVTVAAGQFPFLLSDVIGSSSAALASLIDLSGYSGGFPYFQYWPIRKIGQQASASYSFGDGGILENIGIVPLLRRKYRVIFAFVNSPFPINATDKGCVDGIDGQISRLFGFIPANDYGSNQNTQIFDKTEFAGLAAGLKSARAAGEAVVHAGYYAVLPNNPFALESYTPLIFWLYNDLNESWRHRLPPAVSALLNDTDPQDFLANFPNYATVGQNYEELLYLTPRQINLLAHMWCDTMVQGFAAQGQAFGMDLPGPAG</sequence>
<proteinExistence type="predicted"/>
<dbReference type="OrthoDB" id="8480005at2"/>
<accession>A0A369UK46</accession>